<dbReference type="RefSeq" id="WP_246408867.1">
    <property type="nucleotide sequence ID" value="NZ_JACHIP010000002.1"/>
</dbReference>
<dbReference type="SMART" id="SM00345">
    <property type="entry name" value="HTH_GNTR"/>
    <property type="match status" value="1"/>
</dbReference>
<keyword evidence="1" id="KW-0805">Transcription regulation</keyword>
<dbReference type="InterPro" id="IPR036388">
    <property type="entry name" value="WH-like_DNA-bd_sf"/>
</dbReference>
<dbReference type="Pfam" id="PF00392">
    <property type="entry name" value="GntR"/>
    <property type="match status" value="1"/>
</dbReference>
<proteinExistence type="predicted"/>
<accession>A0A7W7ZC98</accession>
<gene>
    <name evidence="5" type="ORF">HDF16_001639</name>
</gene>
<evidence type="ECO:0000259" key="4">
    <source>
        <dbReference type="PROSITE" id="PS50949"/>
    </source>
</evidence>
<comment type="caution">
    <text evidence="5">The sequence shown here is derived from an EMBL/GenBank/DDBJ whole genome shotgun (WGS) entry which is preliminary data.</text>
</comment>
<dbReference type="InterPro" id="IPR000524">
    <property type="entry name" value="Tscrpt_reg_HTH_GntR"/>
</dbReference>
<dbReference type="PROSITE" id="PS50949">
    <property type="entry name" value="HTH_GNTR"/>
    <property type="match status" value="1"/>
</dbReference>
<keyword evidence="3" id="KW-0804">Transcription</keyword>
<keyword evidence="2 5" id="KW-0238">DNA-binding</keyword>
<evidence type="ECO:0000313" key="5">
    <source>
        <dbReference type="EMBL" id="MBB5056954.1"/>
    </source>
</evidence>
<dbReference type="GO" id="GO:0003700">
    <property type="term" value="F:DNA-binding transcription factor activity"/>
    <property type="evidence" value="ECO:0007669"/>
    <property type="project" value="InterPro"/>
</dbReference>
<dbReference type="Pfam" id="PF13377">
    <property type="entry name" value="Peripla_BP_3"/>
    <property type="match status" value="1"/>
</dbReference>
<dbReference type="CDD" id="cd06267">
    <property type="entry name" value="PBP1_LacI_sugar_binding-like"/>
    <property type="match status" value="1"/>
</dbReference>
<evidence type="ECO:0000256" key="2">
    <source>
        <dbReference type="ARBA" id="ARBA00023125"/>
    </source>
</evidence>
<dbReference type="PANTHER" id="PTHR30146:SF109">
    <property type="entry name" value="HTH-TYPE TRANSCRIPTIONAL REGULATOR GALS"/>
    <property type="match status" value="1"/>
</dbReference>
<dbReference type="InterPro" id="IPR028082">
    <property type="entry name" value="Peripla_BP_I"/>
</dbReference>
<dbReference type="CDD" id="cd07377">
    <property type="entry name" value="WHTH_GntR"/>
    <property type="match status" value="1"/>
</dbReference>
<dbReference type="PANTHER" id="PTHR30146">
    <property type="entry name" value="LACI-RELATED TRANSCRIPTIONAL REPRESSOR"/>
    <property type="match status" value="1"/>
</dbReference>
<sequence>MPGGPLHRSIYEQLLAEIQSGVYKPGERLPSEAVLCERFQASRITVARAFQTLQREHLVTRRPGSGTYVEKPARQDSLQFGLLIPDLGTTDIFEPICQGIMRSPAARFHSLTWGHSTGQEKDLERAAEQLCQQYITQKVAGVFFAPAEFTETRGDVNRTIATRLQEAGVTVVLLDRCYEPYPQRSHFDLVGIDNHRAGRMLTDHLLETGARRIIFATRPNSAYTVDARIAGYRDALYSFDSRLTPVSISGDFEDPAWVRRMLDRERPDAIVCANDYTAAHLMQTLISLGIRIPEDIKMAGVDDVAYAKLLPTQLTTVRQNCAEIGAVAMAVMLDRLENPLRPVRDVLVRCDLIVRASTCSNAMN</sequence>
<name>A0A7W7ZC98_9BACT</name>
<dbReference type="SUPFAM" id="SSF46785">
    <property type="entry name" value="Winged helix' DNA-binding domain"/>
    <property type="match status" value="1"/>
</dbReference>
<reference evidence="5 6" key="1">
    <citation type="submission" date="2020-08" db="EMBL/GenBank/DDBJ databases">
        <title>Genomic Encyclopedia of Type Strains, Phase IV (KMG-V): Genome sequencing to study the core and pangenomes of soil and plant-associated prokaryotes.</title>
        <authorList>
            <person name="Whitman W."/>
        </authorList>
    </citation>
    <scope>NUCLEOTIDE SEQUENCE [LARGE SCALE GENOMIC DNA]</scope>
    <source>
        <strain evidence="5 6">M8UP14</strain>
    </source>
</reference>
<dbReference type="EMBL" id="JACHIP010000002">
    <property type="protein sequence ID" value="MBB5056954.1"/>
    <property type="molecule type" value="Genomic_DNA"/>
</dbReference>
<evidence type="ECO:0000256" key="3">
    <source>
        <dbReference type="ARBA" id="ARBA00023163"/>
    </source>
</evidence>
<dbReference type="Proteomes" id="UP000540989">
    <property type="component" value="Unassembled WGS sequence"/>
</dbReference>
<organism evidence="5 6">
    <name type="scientific">Granulicella aggregans</name>
    <dbReference type="NCBI Taxonomy" id="474949"/>
    <lineage>
        <taxon>Bacteria</taxon>
        <taxon>Pseudomonadati</taxon>
        <taxon>Acidobacteriota</taxon>
        <taxon>Terriglobia</taxon>
        <taxon>Terriglobales</taxon>
        <taxon>Acidobacteriaceae</taxon>
        <taxon>Granulicella</taxon>
    </lineage>
</organism>
<feature type="domain" description="HTH gntR-type" evidence="4">
    <location>
        <begin position="4"/>
        <end position="72"/>
    </location>
</feature>
<dbReference type="Gene3D" id="3.40.50.2300">
    <property type="match status" value="2"/>
</dbReference>
<dbReference type="PRINTS" id="PR00035">
    <property type="entry name" value="HTHGNTR"/>
</dbReference>
<evidence type="ECO:0000256" key="1">
    <source>
        <dbReference type="ARBA" id="ARBA00023015"/>
    </source>
</evidence>
<protein>
    <submittedName>
        <fullName evidence="5">DNA-binding LacI/PurR family transcriptional regulator</fullName>
    </submittedName>
</protein>
<dbReference type="AlphaFoldDB" id="A0A7W7ZC98"/>
<evidence type="ECO:0000313" key="6">
    <source>
        <dbReference type="Proteomes" id="UP000540989"/>
    </source>
</evidence>
<keyword evidence="6" id="KW-1185">Reference proteome</keyword>
<dbReference type="GO" id="GO:0000976">
    <property type="term" value="F:transcription cis-regulatory region binding"/>
    <property type="evidence" value="ECO:0007669"/>
    <property type="project" value="TreeGrafter"/>
</dbReference>
<dbReference type="SUPFAM" id="SSF53822">
    <property type="entry name" value="Periplasmic binding protein-like I"/>
    <property type="match status" value="1"/>
</dbReference>
<dbReference type="Gene3D" id="1.10.10.10">
    <property type="entry name" value="Winged helix-like DNA-binding domain superfamily/Winged helix DNA-binding domain"/>
    <property type="match status" value="1"/>
</dbReference>
<dbReference type="InterPro" id="IPR036390">
    <property type="entry name" value="WH_DNA-bd_sf"/>
</dbReference>
<dbReference type="InterPro" id="IPR046335">
    <property type="entry name" value="LacI/GalR-like_sensor"/>
</dbReference>